<evidence type="ECO:0000313" key="1">
    <source>
        <dbReference type="EMBL" id="MBE1162960.1"/>
    </source>
</evidence>
<dbReference type="Proteomes" id="UP000651010">
    <property type="component" value="Unassembled WGS sequence"/>
</dbReference>
<evidence type="ECO:0000313" key="2">
    <source>
        <dbReference type="Proteomes" id="UP000651010"/>
    </source>
</evidence>
<name>A0ABR9GFY5_9GAMM</name>
<comment type="caution">
    <text evidence="1">The sequence shown here is derived from an EMBL/GenBank/DDBJ whole genome shotgun (WGS) entry which is preliminary data.</text>
</comment>
<reference evidence="1 2" key="1">
    <citation type="submission" date="2020-09" db="EMBL/GenBank/DDBJ databases">
        <title>Dyella sp. 7MK23 isolated from forest soil.</title>
        <authorList>
            <person name="Fu J."/>
        </authorList>
    </citation>
    <scope>NUCLEOTIDE SEQUENCE [LARGE SCALE GENOMIC DNA]</scope>
    <source>
        <strain evidence="1 2">7MK23</strain>
    </source>
</reference>
<keyword evidence="2" id="KW-1185">Reference proteome</keyword>
<proteinExistence type="predicted"/>
<accession>A0ABR9GFY5</accession>
<protein>
    <submittedName>
        <fullName evidence="1">DUF4124 domain-containing protein</fullName>
    </submittedName>
</protein>
<sequence>MALSLGVVAVAAQAQSSNGIRYRWVDGSGLPHYSDSLTNDAVKFGYDVINNNGSVMQHVGRQLTPDERAAADKQAAEQAAQHEAAEAQKRNDLQILNTYPNEDALKSEQQAVLESLDGQMSTTRANLHSQDAALTDLLNRAADNERAKQPVPKALTDQIAAQRNVVAGERTLLQHQQANRVAMEQQQALELQHYRDLKAAQKADRGY</sequence>
<dbReference type="EMBL" id="JACZZA010000020">
    <property type="protein sequence ID" value="MBE1162960.1"/>
    <property type="molecule type" value="Genomic_DNA"/>
</dbReference>
<organism evidence="1 2">
    <name type="scientific">Dyella acidiphila</name>
    <dbReference type="NCBI Taxonomy" id="2775866"/>
    <lineage>
        <taxon>Bacteria</taxon>
        <taxon>Pseudomonadati</taxon>
        <taxon>Pseudomonadota</taxon>
        <taxon>Gammaproteobacteria</taxon>
        <taxon>Lysobacterales</taxon>
        <taxon>Rhodanobacteraceae</taxon>
        <taxon>Dyella</taxon>
    </lineage>
</organism>
<gene>
    <name evidence="1" type="ORF">IGX34_21455</name>
</gene>